<dbReference type="Pfam" id="PF00004">
    <property type="entry name" value="AAA"/>
    <property type="match status" value="1"/>
</dbReference>
<dbReference type="InterPro" id="IPR054289">
    <property type="entry name" value="DUF7025"/>
</dbReference>
<dbReference type="Proteomes" id="UP000554235">
    <property type="component" value="Unassembled WGS sequence"/>
</dbReference>
<protein>
    <submittedName>
        <fullName evidence="3">ATPase</fullName>
    </submittedName>
</protein>
<dbReference type="SMART" id="SM00382">
    <property type="entry name" value="AAA"/>
    <property type="match status" value="1"/>
</dbReference>
<accession>A0A8H4LC63</accession>
<dbReference type="InterPro" id="IPR003593">
    <property type="entry name" value="AAA+_ATPase"/>
</dbReference>
<reference evidence="3 4" key="1">
    <citation type="submission" date="2020-01" db="EMBL/GenBank/DDBJ databases">
        <title>Identification and distribution of gene clusters putatively required for synthesis of sphingolipid metabolism inhibitors in phylogenetically diverse species of the filamentous fungus Fusarium.</title>
        <authorList>
            <person name="Kim H.-S."/>
            <person name="Busman M."/>
            <person name="Brown D.W."/>
            <person name="Divon H."/>
            <person name="Uhlig S."/>
            <person name="Proctor R.H."/>
        </authorList>
    </citation>
    <scope>NUCLEOTIDE SEQUENCE [LARGE SCALE GENOMIC DNA]</scope>
    <source>
        <strain evidence="3 4">NRRL 20459</strain>
    </source>
</reference>
<name>A0A8H4LC63_9HYPO</name>
<evidence type="ECO:0000256" key="1">
    <source>
        <dbReference type="SAM" id="MobiDB-lite"/>
    </source>
</evidence>
<gene>
    <name evidence="3" type="ORF">FALBO_7708</name>
</gene>
<proteinExistence type="predicted"/>
<dbReference type="GO" id="GO:0016887">
    <property type="term" value="F:ATP hydrolysis activity"/>
    <property type="evidence" value="ECO:0007669"/>
    <property type="project" value="InterPro"/>
</dbReference>
<feature type="domain" description="AAA+ ATPase" evidence="2">
    <location>
        <begin position="500"/>
        <end position="627"/>
    </location>
</feature>
<dbReference type="CDD" id="cd19481">
    <property type="entry name" value="RecA-like_protease"/>
    <property type="match status" value="1"/>
</dbReference>
<evidence type="ECO:0000313" key="3">
    <source>
        <dbReference type="EMBL" id="KAF4465443.1"/>
    </source>
</evidence>
<dbReference type="InterPro" id="IPR003959">
    <property type="entry name" value="ATPase_AAA_core"/>
</dbReference>
<dbReference type="GO" id="GO:0005524">
    <property type="term" value="F:ATP binding"/>
    <property type="evidence" value="ECO:0007669"/>
    <property type="project" value="InterPro"/>
</dbReference>
<dbReference type="PANTHER" id="PTHR46411:SF3">
    <property type="entry name" value="AAA+ ATPASE DOMAIN-CONTAINING PROTEIN"/>
    <property type="match status" value="1"/>
</dbReference>
<keyword evidence="4" id="KW-1185">Reference proteome</keyword>
<dbReference type="PANTHER" id="PTHR46411">
    <property type="entry name" value="FAMILY ATPASE, PUTATIVE-RELATED"/>
    <property type="match status" value="1"/>
</dbReference>
<dbReference type="SUPFAM" id="SSF52540">
    <property type="entry name" value="P-loop containing nucleoside triphosphate hydrolases"/>
    <property type="match status" value="1"/>
</dbReference>
<comment type="caution">
    <text evidence="3">The sequence shown here is derived from an EMBL/GenBank/DDBJ whole genome shotgun (WGS) entry which is preliminary data.</text>
</comment>
<dbReference type="InterPro" id="IPR027417">
    <property type="entry name" value="P-loop_NTPase"/>
</dbReference>
<feature type="compositionally biased region" description="Polar residues" evidence="1">
    <location>
        <begin position="22"/>
        <end position="31"/>
    </location>
</feature>
<dbReference type="EMBL" id="JAADYS010001032">
    <property type="protein sequence ID" value="KAF4465443.1"/>
    <property type="molecule type" value="Genomic_DNA"/>
</dbReference>
<dbReference type="OrthoDB" id="10042665at2759"/>
<feature type="compositionally biased region" description="Polar residues" evidence="1">
    <location>
        <begin position="1"/>
        <end position="10"/>
    </location>
</feature>
<evidence type="ECO:0000259" key="2">
    <source>
        <dbReference type="SMART" id="SM00382"/>
    </source>
</evidence>
<evidence type="ECO:0000313" key="4">
    <source>
        <dbReference type="Proteomes" id="UP000554235"/>
    </source>
</evidence>
<dbReference type="Gene3D" id="3.40.50.300">
    <property type="entry name" value="P-loop containing nucleotide triphosphate hydrolases"/>
    <property type="match status" value="1"/>
</dbReference>
<sequence length="711" mass="79848">MSSKPTSDNGSEVDVLQVIDVPSSSGPSTPKSAMDGAAVSGKPTEEHHMEGSRCEVQTLYEGEPKCKCCTNWVEQYPTDLRKAVDEKPETKQKALVVRMCKNHEEGKPLVLDSISVQSSSLKETLGEVFEGYEGITTSLKKLVFKAPFRPFHYRWKRLTDILERQKNEASPAAAYTQLLYDVLSKELGDARTEIDDLFSQGVTTYEYLWALFEPGSLVYASFDGHERLFVVDQCDYNEKMSCLIIEAKFTDWDGSQFGYTKQLLPMCRFSGTRKITDLNIYPARLHPFEEEMKSKLIARGKKFQTLLGAKYKAYSGSIRYHKEKRSTETLDGKRNIDERIMVDAEAYFEANPKMKFSALTDDPLVPQIDVTDYVHVAAPGRTTTTTTSAMSSLNSKDTTAVKEAMRDLKVDELAIEGKDAIDNPTDEQLLLCNSKVRGYSLKTKLWGEFDVDGVADIAWNDDAFSNLLLPAGYKNLILSFINEKGSNQPAFDDIIEGKGLGIVMLLVGNPGIGKTLTAEAVADKVRRPLYVLSAGELGQKAETVEKRLNVILQLAERWDVVLLFDECDVFLQQRSKGNLAHNEIVAVFLRVIEYYRGVLIMTSNRGNAIDRAFQSRIHLTLHYPELEKATKEQIWRRLTTQTGQNTSLDDHAYQNLAKLPMNGRQIRNVVKVALLLAGREETTLGMQQIRTVLEATQEAGDEASRAWMLLD</sequence>
<feature type="region of interest" description="Disordered" evidence="1">
    <location>
        <begin position="1"/>
        <end position="50"/>
    </location>
</feature>
<dbReference type="AlphaFoldDB" id="A0A8H4LC63"/>
<dbReference type="Pfam" id="PF22942">
    <property type="entry name" value="DUF7025"/>
    <property type="match status" value="1"/>
</dbReference>
<organism evidence="3 4">
    <name type="scientific">Fusarium albosuccineum</name>
    <dbReference type="NCBI Taxonomy" id="1237068"/>
    <lineage>
        <taxon>Eukaryota</taxon>
        <taxon>Fungi</taxon>
        <taxon>Dikarya</taxon>
        <taxon>Ascomycota</taxon>
        <taxon>Pezizomycotina</taxon>
        <taxon>Sordariomycetes</taxon>
        <taxon>Hypocreomycetidae</taxon>
        <taxon>Hypocreales</taxon>
        <taxon>Nectriaceae</taxon>
        <taxon>Fusarium</taxon>
        <taxon>Fusarium decemcellulare species complex</taxon>
    </lineage>
</organism>